<dbReference type="AlphaFoldDB" id="A0A3S9WEX3"/>
<dbReference type="OrthoDB" id="5243731at2"/>
<organism evidence="2 3">
    <name type="scientific">Microbacterium lemovicicum</name>
    <dbReference type="NCBI Taxonomy" id="1072463"/>
    <lineage>
        <taxon>Bacteria</taxon>
        <taxon>Bacillati</taxon>
        <taxon>Actinomycetota</taxon>
        <taxon>Actinomycetes</taxon>
        <taxon>Micrococcales</taxon>
        <taxon>Microbacteriaceae</taxon>
        <taxon>Microbacterium</taxon>
    </lineage>
</organism>
<gene>
    <name evidence="2" type="ORF">CVS47_03272</name>
</gene>
<dbReference type="SUPFAM" id="SSF51182">
    <property type="entry name" value="RmlC-like cupins"/>
    <property type="match status" value="1"/>
</dbReference>
<dbReference type="PANTHER" id="PTHR43346:SF1">
    <property type="entry name" value="QUERCETIN 2,3-DIOXYGENASE-RELATED"/>
    <property type="match status" value="1"/>
</dbReference>
<dbReference type="InterPro" id="IPR052538">
    <property type="entry name" value="Flavonoid_dioxygenase-like"/>
</dbReference>
<dbReference type="InterPro" id="IPR011051">
    <property type="entry name" value="RmlC_Cupin_sf"/>
</dbReference>
<sequence>MSAEVLRSADAVLRFEDWGPGYLTQADDAAFGVVVLRPGDEFANHLHEHHTESFVVIEGSAEFWLERKTRVTLSAGDVLRAEPHEEHFVRNPFDETFRAVFVKTPWVDGDKLDRPWTPDNPSHT</sequence>
<dbReference type="EMBL" id="CP031423">
    <property type="protein sequence ID" value="AZS38613.1"/>
    <property type="molecule type" value="Genomic_DNA"/>
</dbReference>
<proteinExistence type="predicted"/>
<evidence type="ECO:0000259" key="1">
    <source>
        <dbReference type="Pfam" id="PF07883"/>
    </source>
</evidence>
<dbReference type="Pfam" id="PF07883">
    <property type="entry name" value="Cupin_2"/>
    <property type="match status" value="1"/>
</dbReference>
<dbReference type="Gene3D" id="2.60.120.10">
    <property type="entry name" value="Jelly Rolls"/>
    <property type="match status" value="1"/>
</dbReference>
<name>A0A3S9WEX3_9MICO</name>
<protein>
    <recommendedName>
        <fullName evidence="1">Cupin type-2 domain-containing protein</fullName>
    </recommendedName>
</protein>
<dbReference type="Proteomes" id="UP000276888">
    <property type="component" value="Chromosome"/>
</dbReference>
<dbReference type="KEGG" id="mlv:CVS47_03272"/>
<reference evidence="2 3" key="1">
    <citation type="submission" date="2018-08" db="EMBL/GenBank/DDBJ databases">
        <title>Microbacterium lemovicicum sp. nov., a bacterium isolated from a natural uranium-rich soil.</title>
        <authorList>
            <person name="ORTET P."/>
        </authorList>
    </citation>
    <scope>NUCLEOTIDE SEQUENCE [LARGE SCALE GENOMIC DNA]</scope>
    <source>
        <strain evidence="2 3">Viu22</strain>
    </source>
</reference>
<evidence type="ECO:0000313" key="3">
    <source>
        <dbReference type="Proteomes" id="UP000276888"/>
    </source>
</evidence>
<dbReference type="InterPro" id="IPR014710">
    <property type="entry name" value="RmlC-like_jellyroll"/>
</dbReference>
<feature type="domain" description="Cupin type-2" evidence="1">
    <location>
        <begin position="33"/>
        <end position="102"/>
    </location>
</feature>
<evidence type="ECO:0000313" key="2">
    <source>
        <dbReference type="EMBL" id="AZS38613.1"/>
    </source>
</evidence>
<keyword evidence="3" id="KW-1185">Reference proteome</keyword>
<dbReference type="PANTHER" id="PTHR43346">
    <property type="entry name" value="LIGAND BINDING DOMAIN PROTEIN, PUTATIVE (AFU_ORTHOLOGUE AFUA_6G14370)-RELATED"/>
    <property type="match status" value="1"/>
</dbReference>
<dbReference type="InterPro" id="IPR013096">
    <property type="entry name" value="Cupin_2"/>
</dbReference>
<dbReference type="RefSeq" id="WP_127097018.1">
    <property type="nucleotide sequence ID" value="NZ_CP031423.1"/>
</dbReference>
<accession>A0A3S9WEX3</accession>